<dbReference type="AlphaFoldDB" id="A0A6M3M5N1"/>
<proteinExistence type="predicted"/>
<evidence type="ECO:0000313" key="1">
    <source>
        <dbReference type="EMBL" id="QJB00079.1"/>
    </source>
</evidence>
<sequence length="204" mass="22629">MVYTICDYSRIKETFPEFQATMDALEDVMVKKALADWAPLKYGGLNPKAGEFGKTTIMPELFQAGAFETGALTLLPDWDESWIGTTMTVPGHNTIMQGANSGNIYEDYKVGIVGLAFLEPSSRISEIKMQISDKKLPRMNIQEAWGYQRPCIIFENGYVLDEETGFHLYGYCLAEGPAKIKLIGVQLNRVPNKLQSTNTGAALS</sequence>
<reference evidence="1" key="1">
    <citation type="submission" date="2020-03" db="EMBL/GenBank/DDBJ databases">
        <title>The deep terrestrial virosphere.</title>
        <authorList>
            <person name="Holmfeldt K."/>
            <person name="Nilsson E."/>
            <person name="Simone D."/>
            <person name="Lopez-Fernandez M."/>
            <person name="Wu X."/>
            <person name="de Brujin I."/>
            <person name="Lundin D."/>
            <person name="Andersson A."/>
            <person name="Bertilsson S."/>
            <person name="Dopson M."/>
        </authorList>
    </citation>
    <scope>NUCLEOTIDE SEQUENCE</scope>
    <source>
        <strain evidence="1">MM171A00707</strain>
    </source>
</reference>
<gene>
    <name evidence="1" type="ORF">MM171A00707_0012</name>
</gene>
<protein>
    <submittedName>
        <fullName evidence="1">Uncharacterized protein</fullName>
    </submittedName>
</protein>
<organism evidence="1">
    <name type="scientific">viral metagenome</name>
    <dbReference type="NCBI Taxonomy" id="1070528"/>
    <lineage>
        <taxon>unclassified sequences</taxon>
        <taxon>metagenomes</taxon>
        <taxon>organismal metagenomes</taxon>
    </lineage>
</organism>
<name>A0A6M3M5N1_9ZZZZ</name>
<dbReference type="EMBL" id="MT143680">
    <property type="protein sequence ID" value="QJB00079.1"/>
    <property type="molecule type" value="Genomic_DNA"/>
</dbReference>
<accession>A0A6M3M5N1</accession>